<dbReference type="PROSITE" id="PS51257">
    <property type="entry name" value="PROKAR_LIPOPROTEIN"/>
    <property type="match status" value="1"/>
</dbReference>
<dbReference type="Pfam" id="PF07980">
    <property type="entry name" value="SusD_RagB"/>
    <property type="match status" value="1"/>
</dbReference>
<dbReference type="AlphaFoldDB" id="A0A4Y8VVD2"/>
<name>A0A4Y8VVD2_9BACT</name>
<evidence type="ECO:0000259" key="7">
    <source>
        <dbReference type="Pfam" id="PF07980"/>
    </source>
</evidence>
<dbReference type="InterPro" id="IPR012944">
    <property type="entry name" value="SusD_RagB_dom"/>
</dbReference>
<gene>
    <name evidence="9" type="ORF">EXN75_01340</name>
</gene>
<evidence type="ECO:0000256" key="6">
    <source>
        <dbReference type="SAM" id="SignalP"/>
    </source>
</evidence>
<dbReference type="Gene3D" id="1.25.40.390">
    <property type="match status" value="1"/>
</dbReference>
<dbReference type="InterPro" id="IPR011990">
    <property type="entry name" value="TPR-like_helical_dom_sf"/>
</dbReference>
<evidence type="ECO:0000256" key="4">
    <source>
        <dbReference type="ARBA" id="ARBA00023136"/>
    </source>
</evidence>
<evidence type="ECO:0000256" key="1">
    <source>
        <dbReference type="ARBA" id="ARBA00004442"/>
    </source>
</evidence>
<evidence type="ECO:0000313" key="10">
    <source>
        <dbReference type="Proteomes" id="UP000297872"/>
    </source>
</evidence>
<accession>A0A4Y8VVD2</accession>
<evidence type="ECO:0000256" key="5">
    <source>
        <dbReference type="ARBA" id="ARBA00023237"/>
    </source>
</evidence>
<keyword evidence="5" id="KW-0998">Cell outer membrane</keyword>
<comment type="subcellular location">
    <subcellularLocation>
        <location evidence="1">Cell outer membrane</location>
    </subcellularLocation>
</comment>
<protein>
    <submittedName>
        <fullName evidence="9">RagB/SusD family nutrient uptake outer membrane protein</fullName>
    </submittedName>
</protein>
<evidence type="ECO:0000256" key="3">
    <source>
        <dbReference type="ARBA" id="ARBA00022729"/>
    </source>
</evidence>
<dbReference type="Proteomes" id="UP000297872">
    <property type="component" value="Unassembled WGS sequence"/>
</dbReference>
<comment type="caution">
    <text evidence="9">The sequence shown here is derived from an EMBL/GenBank/DDBJ whole genome shotgun (WGS) entry which is preliminary data.</text>
</comment>
<evidence type="ECO:0000259" key="8">
    <source>
        <dbReference type="Pfam" id="PF14322"/>
    </source>
</evidence>
<dbReference type="InterPro" id="IPR033985">
    <property type="entry name" value="SusD-like_N"/>
</dbReference>
<sequence>MKVNKKLFCFVLAAMTLSSCNMDYNEYTAYDKEYIQRSFKYVGGLMTTIYTDIDTDWGNLSGAMLSSATDESEYSHDGNAVEDFYNGNWSPVNAHQTIWKSAYEGITYCNEVIDNWSNLEFDQFKLNLDYEKQMFLYNNYQYEARWARAYFYYTLVRQYGGVPFKVHNTTGTEETALPRTSADEIFNFIISECDDIKDKIIEDYAGKSDMILSKAETARANKYAVLALKAQAALYHASPLFTQGKTSEEKKNLWAIAVAANKELIDAAEAKGYGLATNLEDLWGTEYYSDASSTKEILFARRTASSSSFEGYNFPVGYSSGQGGNCPTQDLVDAFECTDGKSIAESSLYDATKPYDNRDPRLAKTVVLNGEAWPNDLAAYNSEHPTIETYTGGYHSRTGNAAGKAYATTTGYYLKKFCNADQILRGRSGYAATTSPHGWLTFRMGGMYLNYAEALFQYFKACGNANAADASGAVVITDEEGNQTTVNVPATQTAAKMASKTRLRSGMPAIATGMSNEAFWEKYKNERRVELAFEGHRFYDVRRWMEDGDKFMNIHRMEITKNEDGSYIYNKVAVTRGDGQWESKWNLFPFSQTEILKSNYAIQQNPGW</sequence>
<feature type="domain" description="RagB/SusD" evidence="7">
    <location>
        <begin position="311"/>
        <end position="608"/>
    </location>
</feature>
<dbReference type="RefSeq" id="WP_134842491.1">
    <property type="nucleotide sequence ID" value="NZ_SGVY01000002.1"/>
</dbReference>
<dbReference type="GeneID" id="302993937"/>
<keyword evidence="3 6" id="KW-0732">Signal</keyword>
<dbReference type="SUPFAM" id="SSF48452">
    <property type="entry name" value="TPR-like"/>
    <property type="match status" value="1"/>
</dbReference>
<feature type="domain" description="SusD-like N-terminal" evidence="8">
    <location>
        <begin position="80"/>
        <end position="231"/>
    </location>
</feature>
<evidence type="ECO:0000313" key="9">
    <source>
        <dbReference type="EMBL" id="TFH84470.1"/>
    </source>
</evidence>
<dbReference type="OrthoDB" id="691231at2"/>
<evidence type="ECO:0000256" key="2">
    <source>
        <dbReference type="ARBA" id="ARBA00006275"/>
    </source>
</evidence>
<organism evidence="9 10">
    <name type="scientific">Segatella hominis</name>
    <dbReference type="NCBI Taxonomy" id="2518605"/>
    <lineage>
        <taxon>Bacteria</taxon>
        <taxon>Pseudomonadati</taxon>
        <taxon>Bacteroidota</taxon>
        <taxon>Bacteroidia</taxon>
        <taxon>Bacteroidales</taxon>
        <taxon>Prevotellaceae</taxon>
        <taxon>Segatella</taxon>
    </lineage>
</organism>
<comment type="similarity">
    <text evidence="2">Belongs to the SusD family.</text>
</comment>
<feature type="chain" id="PRO_5021427484" evidence="6">
    <location>
        <begin position="22"/>
        <end position="608"/>
    </location>
</feature>
<keyword evidence="4" id="KW-0472">Membrane</keyword>
<dbReference type="GO" id="GO:0009279">
    <property type="term" value="C:cell outer membrane"/>
    <property type="evidence" value="ECO:0007669"/>
    <property type="project" value="UniProtKB-SubCell"/>
</dbReference>
<proteinExistence type="inferred from homology"/>
<feature type="signal peptide" evidence="6">
    <location>
        <begin position="1"/>
        <end position="21"/>
    </location>
</feature>
<dbReference type="EMBL" id="SGVY01000002">
    <property type="protein sequence ID" value="TFH84470.1"/>
    <property type="molecule type" value="Genomic_DNA"/>
</dbReference>
<reference evidence="9 10" key="1">
    <citation type="submission" date="2019-02" db="EMBL/GenBank/DDBJ databases">
        <title>Draft Genome Sequence of the Prevotella sp. BCRC 81118, Isolated from Human Feces.</title>
        <authorList>
            <person name="Huang C.-H."/>
        </authorList>
    </citation>
    <scope>NUCLEOTIDE SEQUENCE [LARGE SCALE GENOMIC DNA]</scope>
    <source>
        <strain evidence="9 10">BCRC 81118</strain>
    </source>
</reference>
<dbReference type="Pfam" id="PF14322">
    <property type="entry name" value="SusD-like_3"/>
    <property type="match status" value="1"/>
</dbReference>
<keyword evidence="10" id="KW-1185">Reference proteome</keyword>